<dbReference type="KEGG" id="rhg:EXZ61_06830"/>
<accession>A0A515EMN0</accession>
<feature type="domain" description="NadR/Ttd14 AAA" evidence="1">
    <location>
        <begin position="2"/>
        <end position="153"/>
    </location>
</feature>
<protein>
    <submittedName>
        <fullName evidence="2">ATPase</fullName>
    </submittedName>
</protein>
<evidence type="ECO:0000313" key="2">
    <source>
        <dbReference type="EMBL" id="QDL53902.1"/>
    </source>
</evidence>
<dbReference type="PANTHER" id="PTHR37512">
    <property type="entry name" value="TRIFUNCTIONAL NAD BIOSYNTHESIS/REGULATOR PROTEIN NADR"/>
    <property type="match status" value="1"/>
</dbReference>
<evidence type="ECO:0000259" key="1">
    <source>
        <dbReference type="Pfam" id="PF13521"/>
    </source>
</evidence>
<proteinExistence type="predicted"/>
<dbReference type="Gene3D" id="3.40.50.300">
    <property type="entry name" value="P-loop containing nucleotide triphosphate hydrolases"/>
    <property type="match status" value="1"/>
</dbReference>
<dbReference type="SUPFAM" id="SSF52540">
    <property type="entry name" value="P-loop containing nucleoside triphosphate hydrolases"/>
    <property type="match status" value="1"/>
</dbReference>
<sequence length="215" mass="23765">MKIAILGAESTGKTELARALFGALDQPAGSAIWVAEALREWCSKHQRTPAPTEQWSIAQEQTLRIQASRRQKYVIADTTALMTAIYSDVLFSDSTLYGPALSAHREMDLTLVTGLDLPWIADGIQRDSPQGRERIDMRLREVLGLHRIHYSLIYGVGTNRLDNALKAIAQHSACQEAKSQPACWQWTCNNCSDPACEFRIFSTLTSQGSVGFGVP</sequence>
<dbReference type="PANTHER" id="PTHR37512:SF1">
    <property type="entry name" value="NADR_TTD14 AAA DOMAIN-CONTAINING PROTEIN"/>
    <property type="match status" value="1"/>
</dbReference>
<evidence type="ECO:0000313" key="3">
    <source>
        <dbReference type="Proteomes" id="UP000317365"/>
    </source>
</evidence>
<reference evidence="3" key="1">
    <citation type="submission" date="2019-02" db="EMBL/GenBank/DDBJ databases">
        <title>Complete genome sequence of Rhodoferax sp. Gr-4.</title>
        <authorList>
            <person name="Jin L."/>
        </authorList>
    </citation>
    <scope>NUCLEOTIDE SEQUENCE [LARGE SCALE GENOMIC DNA]</scope>
    <source>
        <strain evidence="3">Gr-4</strain>
    </source>
</reference>
<keyword evidence="3" id="KW-1185">Reference proteome</keyword>
<organism evidence="2 3">
    <name type="scientific">Rhodoferax aquaticus</name>
    <dbReference type="NCBI Taxonomy" id="2527691"/>
    <lineage>
        <taxon>Bacteria</taxon>
        <taxon>Pseudomonadati</taxon>
        <taxon>Pseudomonadota</taxon>
        <taxon>Betaproteobacteria</taxon>
        <taxon>Burkholderiales</taxon>
        <taxon>Comamonadaceae</taxon>
        <taxon>Rhodoferax</taxon>
    </lineage>
</organism>
<dbReference type="InterPro" id="IPR038727">
    <property type="entry name" value="NadR/Ttd14_AAA_dom"/>
</dbReference>
<dbReference type="Pfam" id="PF13521">
    <property type="entry name" value="AAA_28"/>
    <property type="match status" value="1"/>
</dbReference>
<gene>
    <name evidence="2" type="ORF">EXZ61_06830</name>
</gene>
<dbReference type="AlphaFoldDB" id="A0A515EMN0"/>
<name>A0A515EMN0_9BURK</name>
<dbReference type="InterPro" id="IPR027417">
    <property type="entry name" value="P-loop_NTPase"/>
</dbReference>
<dbReference type="Proteomes" id="UP000317365">
    <property type="component" value="Chromosome"/>
</dbReference>
<reference evidence="3" key="2">
    <citation type="journal article" date="2020" name="Int. J. Syst. Evol. Microbiol.">
        <title>Genomic insights into a novel species Rhodoferax aquaticus sp. nov., isolated from freshwater.</title>
        <authorList>
            <person name="Li T."/>
            <person name="Zhuo Y."/>
            <person name="Jin C.Z."/>
            <person name="Wu X."/>
            <person name="Ko S.R."/>
            <person name="Jin F.J."/>
            <person name="Ahn C.Y."/>
            <person name="Oh H.M."/>
            <person name="Lee H.G."/>
            <person name="Jin L."/>
        </authorList>
    </citation>
    <scope>NUCLEOTIDE SEQUENCE [LARGE SCALE GENOMIC DNA]</scope>
    <source>
        <strain evidence="3">Gr-4</strain>
    </source>
</reference>
<dbReference type="RefSeq" id="WP_142810304.1">
    <property type="nucleotide sequence ID" value="NZ_CP036282.1"/>
</dbReference>
<dbReference type="EMBL" id="CP036282">
    <property type="protein sequence ID" value="QDL53902.1"/>
    <property type="molecule type" value="Genomic_DNA"/>
</dbReference>
<dbReference type="InterPro" id="IPR052735">
    <property type="entry name" value="NAD_biosynth-regulator"/>
</dbReference>